<protein>
    <submittedName>
        <fullName evidence="1">Uncharacterized protein</fullName>
    </submittedName>
</protein>
<sequence>MATTTIRVSTVTRDRLMRTRAQDFGDAPIDEVITRLLDEHADQALRARIRADAEHARDNADDLAEVRRVQAEMDEISAW</sequence>
<dbReference type="KEGG" id="nhy:JQS43_25250"/>
<reference evidence="1" key="1">
    <citation type="submission" date="2021-02" db="EMBL/GenBank/DDBJ databases">
        <title>Natrosporangium hydrolyticum gen. nov., sp. nov, a haloalkaliphilic actinobacterium from a soda solonchak soil.</title>
        <authorList>
            <person name="Sorokin D.Y."/>
            <person name="Khijniak T.V."/>
            <person name="Zakharycheva A.P."/>
            <person name="Boueva O.V."/>
            <person name="Ariskina E.V."/>
            <person name="Hahnke R.L."/>
            <person name="Bunk B."/>
            <person name="Sproer C."/>
            <person name="Schumann P."/>
            <person name="Evtushenko L.I."/>
            <person name="Kublanov I.V."/>
        </authorList>
    </citation>
    <scope>NUCLEOTIDE SEQUENCE</scope>
    <source>
        <strain evidence="1">DSM 106523</strain>
    </source>
</reference>
<keyword evidence="2" id="KW-1185">Reference proteome</keyword>
<dbReference type="EMBL" id="CP070499">
    <property type="protein sequence ID" value="QSB14722.1"/>
    <property type="molecule type" value="Genomic_DNA"/>
</dbReference>
<name>A0A895YF05_9ACTN</name>
<proteinExistence type="predicted"/>
<gene>
    <name evidence="1" type="ORF">JQS43_25250</name>
</gene>
<dbReference type="RefSeq" id="WP_239676875.1">
    <property type="nucleotide sequence ID" value="NZ_CP070499.1"/>
</dbReference>
<organism evidence="1 2">
    <name type="scientific">Natronosporangium hydrolyticum</name>
    <dbReference type="NCBI Taxonomy" id="2811111"/>
    <lineage>
        <taxon>Bacteria</taxon>
        <taxon>Bacillati</taxon>
        <taxon>Actinomycetota</taxon>
        <taxon>Actinomycetes</taxon>
        <taxon>Micromonosporales</taxon>
        <taxon>Micromonosporaceae</taxon>
        <taxon>Natronosporangium</taxon>
    </lineage>
</organism>
<dbReference type="AlphaFoldDB" id="A0A895YF05"/>
<accession>A0A895YF05</accession>
<dbReference type="Proteomes" id="UP000662857">
    <property type="component" value="Chromosome"/>
</dbReference>
<evidence type="ECO:0000313" key="2">
    <source>
        <dbReference type="Proteomes" id="UP000662857"/>
    </source>
</evidence>
<evidence type="ECO:0000313" key="1">
    <source>
        <dbReference type="EMBL" id="QSB14722.1"/>
    </source>
</evidence>